<accession>A0A7Y6MCI1</accession>
<name>A0A7Y6MCI1_9ACTN</name>
<evidence type="ECO:0000313" key="2">
    <source>
        <dbReference type="Proteomes" id="UP000546126"/>
    </source>
</evidence>
<sequence>MDAMQVLAHQTAMGYRDSLHEALPDAPVKASRGGARVRRRLAVALRSTADRLDPVTAC</sequence>
<dbReference type="RefSeq" id="WP_175601042.1">
    <property type="nucleotide sequence ID" value="NZ_JABWGO010000002.1"/>
</dbReference>
<reference evidence="1 2" key="1">
    <citation type="submission" date="2020-06" db="EMBL/GenBank/DDBJ databases">
        <authorList>
            <person name="Chanama M."/>
        </authorList>
    </citation>
    <scope>NUCLEOTIDE SEQUENCE [LARGE SCALE GENOMIC DNA]</scope>
    <source>
        <strain evidence="1 2">TBRC6557</strain>
    </source>
</reference>
<organism evidence="1 2">
    <name type="scientific">Nonomuraea rhodomycinica</name>
    <dbReference type="NCBI Taxonomy" id="1712872"/>
    <lineage>
        <taxon>Bacteria</taxon>
        <taxon>Bacillati</taxon>
        <taxon>Actinomycetota</taxon>
        <taxon>Actinomycetes</taxon>
        <taxon>Streptosporangiales</taxon>
        <taxon>Streptosporangiaceae</taxon>
        <taxon>Nonomuraea</taxon>
    </lineage>
</organism>
<protein>
    <submittedName>
        <fullName evidence="1">Uncharacterized protein</fullName>
    </submittedName>
</protein>
<comment type="caution">
    <text evidence="1">The sequence shown here is derived from an EMBL/GenBank/DDBJ whole genome shotgun (WGS) entry which is preliminary data.</text>
</comment>
<gene>
    <name evidence="1" type="ORF">HT134_15600</name>
</gene>
<evidence type="ECO:0000313" key="1">
    <source>
        <dbReference type="EMBL" id="NUW41554.1"/>
    </source>
</evidence>
<proteinExistence type="predicted"/>
<dbReference type="EMBL" id="JABWGO010000002">
    <property type="protein sequence ID" value="NUW41554.1"/>
    <property type="molecule type" value="Genomic_DNA"/>
</dbReference>
<dbReference type="Proteomes" id="UP000546126">
    <property type="component" value="Unassembled WGS sequence"/>
</dbReference>
<dbReference type="AlphaFoldDB" id="A0A7Y6MCI1"/>
<keyword evidence="2" id="KW-1185">Reference proteome</keyword>